<protein>
    <submittedName>
        <fullName evidence="1">Uncharacterized protein</fullName>
    </submittedName>
</protein>
<evidence type="ECO:0000313" key="1">
    <source>
        <dbReference type="EMBL" id="GKT52257.1"/>
    </source>
</evidence>
<name>A0AA37PHJ0_9PEZI</name>
<keyword evidence="2" id="KW-1185">Reference proteome</keyword>
<proteinExistence type="predicted"/>
<sequence length="61" mass="6951">MDDAEVWDCKPLTTDDEGNKLWKLERMPKQDASPAESIKESKPKELGLDVGVYNARLYPVE</sequence>
<dbReference type="Proteomes" id="UP001055115">
    <property type="component" value="Unassembled WGS sequence"/>
</dbReference>
<gene>
    <name evidence="1" type="ORF">ColSpa_12438</name>
</gene>
<accession>A0AA37PHJ0</accession>
<organism evidence="1 2">
    <name type="scientific">Colletotrichum spaethianum</name>
    <dbReference type="NCBI Taxonomy" id="700344"/>
    <lineage>
        <taxon>Eukaryota</taxon>
        <taxon>Fungi</taxon>
        <taxon>Dikarya</taxon>
        <taxon>Ascomycota</taxon>
        <taxon>Pezizomycotina</taxon>
        <taxon>Sordariomycetes</taxon>
        <taxon>Hypocreomycetidae</taxon>
        <taxon>Glomerellales</taxon>
        <taxon>Glomerellaceae</taxon>
        <taxon>Colletotrichum</taxon>
        <taxon>Colletotrichum spaethianum species complex</taxon>
    </lineage>
</organism>
<dbReference type="AlphaFoldDB" id="A0AA37PHJ0"/>
<dbReference type="GeneID" id="73333240"/>
<comment type="caution">
    <text evidence="1">The sequence shown here is derived from an EMBL/GenBank/DDBJ whole genome shotgun (WGS) entry which is preliminary data.</text>
</comment>
<dbReference type="EMBL" id="BQXU01000064">
    <property type="protein sequence ID" value="GKT52257.1"/>
    <property type="molecule type" value="Genomic_DNA"/>
</dbReference>
<evidence type="ECO:0000313" key="2">
    <source>
        <dbReference type="Proteomes" id="UP001055115"/>
    </source>
</evidence>
<dbReference type="RefSeq" id="XP_049134607.1">
    <property type="nucleotide sequence ID" value="XM_049278650.1"/>
</dbReference>
<reference evidence="1 2" key="1">
    <citation type="submission" date="2022-03" db="EMBL/GenBank/DDBJ databases">
        <title>Genome data of Colletotrichum spp.</title>
        <authorList>
            <person name="Utami Y.D."/>
            <person name="Hiruma K."/>
        </authorList>
    </citation>
    <scope>NUCLEOTIDE SEQUENCE [LARGE SCALE GENOMIC DNA]</scope>
    <source>
        <strain evidence="1 2">MAFF 239500</strain>
    </source>
</reference>